<protein>
    <recommendedName>
        <fullName evidence="2">Hemerythrin-like domain-containing protein</fullName>
    </recommendedName>
</protein>
<dbReference type="InParanoid" id="A0A067LZD0"/>
<evidence type="ECO:0000256" key="1">
    <source>
        <dbReference type="SAM" id="MobiDB-lite"/>
    </source>
</evidence>
<sequence length="196" mass="21840">MSTTSNLDVTQEIKLDHDNVRDLWTRFQAASARDEKSAIANTLIREMAIHSDAEEISVYNDYERLGLSGTAEQNKEEHAEVKKLVYEADSASTKSADYDSILGKAVQAFLAHAQEEEDEQHNILRAHLTPEENDKIARAFLKARKKVPSRPHPSAPQTGQAAQKAAGMFGSVHDKIIETIGGRDFVELKYNHPESV</sequence>
<organism evidence="3 4">
    <name type="scientific">Botryobasidium botryosum (strain FD-172 SS1)</name>
    <dbReference type="NCBI Taxonomy" id="930990"/>
    <lineage>
        <taxon>Eukaryota</taxon>
        <taxon>Fungi</taxon>
        <taxon>Dikarya</taxon>
        <taxon>Basidiomycota</taxon>
        <taxon>Agaricomycotina</taxon>
        <taxon>Agaricomycetes</taxon>
        <taxon>Cantharellales</taxon>
        <taxon>Botryobasidiaceae</taxon>
        <taxon>Botryobasidium</taxon>
    </lineage>
</organism>
<dbReference type="HOGENOM" id="CLU_079417_1_0_1"/>
<reference evidence="4" key="1">
    <citation type="journal article" date="2014" name="Proc. Natl. Acad. Sci. U.S.A.">
        <title>Extensive sampling of basidiomycete genomes demonstrates inadequacy of the white-rot/brown-rot paradigm for wood decay fungi.</title>
        <authorList>
            <person name="Riley R."/>
            <person name="Salamov A.A."/>
            <person name="Brown D.W."/>
            <person name="Nagy L.G."/>
            <person name="Floudas D."/>
            <person name="Held B.W."/>
            <person name="Levasseur A."/>
            <person name="Lombard V."/>
            <person name="Morin E."/>
            <person name="Otillar R."/>
            <person name="Lindquist E.A."/>
            <person name="Sun H."/>
            <person name="LaButti K.M."/>
            <person name="Schmutz J."/>
            <person name="Jabbour D."/>
            <person name="Luo H."/>
            <person name="Baker S.E."/>
            <person name="Pisabarro A.G."/>
            <person name="Walton J.D."/>
            <person name="Blanchette R.A."/>
            <person name="Henrissat B."/>
            <person name="Martin F."/>
            <person name="Cullen D."/>
            <person name="Hibbett D.S."/>
            <person name="Grigoriev I.V."/>
        </authorList>
    </citation>
    <scope>NUCLEOTIDE SEQUENCE [LARGE SCALE GENOMIC DNA]</scope>
    <source>
        <strain evidence="4">FD-172 SS1</strain>
    </source>
</reference>
<feature type="region of interest" description="Disordered" evidence="1">
    <location>
        <begin position="145"/>
        <end position="167"/>
    </location>
</feature>
<keyword evidence="4" id="KW-1185">Reference proteome</keyword>
<dbReference type="Proteomes" id="UP000027195">
    <property type="component" value="Unassembled WGS sequence"/>
</dbReference>
<dbReference type="Pfam" id="PF01814">
    <property type="entry name" value="Hemerythrin"/>
    <property type="match status" value="1"/>
</dbReference>
<dbReference type="InterPro" id="IPR012312">
    <property type="entry name" value="Hemerythrin-like"/>
</dbReference>
<proteinExistence type="predicted"/>
<evidence type="ECO:0000259" key="2">
    <source>
        <dbReference type="Pfam" id="PF01814"/>
    </source>
</evidence>
<accession>A0A067LZD0</accession>
<feature type="domain" description="Hemerythrin-like" evidence="2">
    <location>
        <begin position="10"/>
        <end position="119"/>
    </location>
</feature>
<dbReference type="PANTHER" id="PTHR35585:SF1">
    <property type="entry name" value="HHE DOMAIN PROTEIN (AFU_ORTHOLOGUE AFUA_4G00730)"/>
    <property type="match status" value="1"/>
</dbReference>
<evidence type="ECO:0000313" key="3">
    <source>
        <dbReference type="EMBL" id="KDQ07740.1"/>
    </source>
</evidence>
<evidence type="ECO:0000313" key="4">
    <source>
        <dbReference type="Proteomes" id="UP000027195"/>
    </source>
</evidence>
<name>A0A067LZD0_BOTB1</name>
<dbReference type="STRING" id="930990.A0A067LZD0"/>
<dbReference type="EMBL" id="KL198101">
    <property type="protein sequence ID" value="KDQ07740.1"/>
    <property type="molecule type" value="Genomic_DNA"/>
</dbReference>
<dbReference type="PANTHER" id="PTHR35585">
    <property type="entry name" value="HHE DOMAIN PROTEIN (AFU_ORTHOLOGUE AFUA_4G00730)"/>
    <property type="match status" value="1"/>
</dbReference>
<dbReference type="OrthoDB" id="9983919at2759"/>
<gene>
    <name evidence="3" type="ORF">BOTBODRAFT_192202</name>
</gene>
<dbReference type="AlphaFoldDB" id="A0A067LZD0"/>